<proteinExistence type="inferred from homology"/>
<dbReference type="AlphaFoldDB" id="A0A2S9YUX9"/>
<evidence type="ECO:0000256" key="8">
    <source>
        <dbReference type="RuleBase" id="RU000461"/>
    </source>
</evidence>
<dbReference type="InterPro" id="IPR001128">
    <property type="entry name" value="Cyt_P450"/>
</dbReference>
<dbReference type="SUPFAM" id="SSF48264">
    <property type="entry name" value="Cytochrome P450"/>
    <property type="match status" value="1"/>
</dbReference>
<keyword evidence="6 8" id="KW-0503">Monooxygenase</keyword>
<dbReference type="PANTHER" id="PTHR24291">
    <property type="entry name" value="CYTOCHROME P450 FAMILY 4"/>
    <property type="match status" value="1"/>
</dbReference>
<dbReference type="InterPro" id="IPR050196">
    <property type="entry name" value="Cytochrome_P450_Monoox"/>
</dbReference>
<evidence type="ECO:0000313" key="9">
    <source>
        <dbReference type="EMBL" id="PRQ08894.1"/>
    </source>
</evidence>
<keyword evidence="4 8" id="KW-0560">Oxidoreductase</keyword>
<keyword evidence="2 7" id="KW-0349">Heme</keyword>
<dbReference type="PRINTS" id="PR00385">
    <property type="entry name" value="P450"/>
</dbReference>
<dbReference type="EMBL" id="PVNL01000034">
    <property type="protein sequence ID" value="PRQ08894.1"/>
    <property type="molecule type" value="Genomic_DNA"/>
</dbReference>
<dbReference type="InterPro" id="IPR002401">
    <property type="entry name" value="Cyt_P450_E_grp-I"/>
</dbReference>
<comment type="similarity">
    <text evidence="1 8">Belongs to the cytochrome P450 family.</text>
</comment>
<evidence type="ECO:0000256" key="5">
    <source>
        <dbReference type="ARBA" id="ARBA00023004"/>
    </source>
</evidence>
<dbReference type="GO" id="GO:0005506">
    <property type="term" value="F:iron ion binding"/>
    <property type="evidence" value="ECO:0007669"/>
    <property type="project" value="InterPro"/>
</dbReference>
<dbReference type="Pfam" id="PF00067">
    <property type="entry name" value="p450"/>
    <property type="match status" value="1"/>
</dbReference>
<dbReference type="GO" id="GO:0004497">
    <property type="term" value="F:monooxygenase activity"/>
    <property type="evidence" value="ECO:0007669"/>
    <property type="project" value="UniProtKB-KW"/>
</dbReference>
<evidence type="ECO:0000256" key="4">
    <source>
        <dbReference type="ARBA" id="ARBA00023002"/>
    </source>
</evidence>
<dbReference type="OrthoDB" id="9764248at2"/>
<comment type="caution">
    <text evidence="9">The sequence shown here is derived from an EMBL/GenBank/DDBJ whole genome shotgun (WGS) entry which is preliminary data.</text>
</comment>
<accession>A0A2S9YUX9</accession>
<dbReference type="InterPro" id="IPR017972">
    <property type="entry name" value="Cyt_P450_CS"/>
</dbReference>
<dbReference type="PANTHER" id="PTHR24291:SF50">
    <property type="entry name" value="BIFUNCTIONAL ALBAFLAVENONE MONOOXYGENASE_TERPENE SYNTHASE"/>
    <property type="match status" value="1"/>
</dbReference>
<evidence type="ECO:0000256" key="6">
    <source>
        <dbReference type="ARBA" id="ARBA00023033"/>
    </source>
</evidence>
<protein>
    <submittedName>
        <fullName evidence="9">Pentalenene oxygenase</fullName>
        <ecNumber evidence="9">1.14.13.133</ecNumber>
    </submittedName>
</protein>
<dbReference type="GO" id="GO:0020037">
    <property type="term" value="F:heme binding"/>
    <property type="evidence" value="ECO:0007669"/>
    <property type="project" value="InterPro"/>
</dbReference>
<dbReference type="CDD" id="cd11049">
    <property type="entry name" value="CYP170A1-like"/>
    <property type="match status" value="1"/>
</dbReference>
<name>A0A2S9YUX9_9BACT</name>
<dbReference type="PROSITE" id="PS00086">
    <property type="entry name" value="CYTOCHROME_P450"/>
    <property type="match status" value="1"/>
</dbReference>
<keyword evidence="5 7" id="KW-0408">Iron</keyword>
<gene>
    <name evidence="9" type="primary">ptlI_1</name>
    <name evidence="9" type="ORF">ENSA7_13840</name>
</gene>
<dbReference type="PRINTS" id="PR00463">
    <property type="entry name" value="EP450I"/>
</dbReference>
<feature type="binding site" description="axial binding residue" evidence="7">
    <location>
        <position position="402"/>
    </location>
    <ligand>
        <name>heme</name>
        <dbReference type="ChEBI" id="CHEBI:30413"/>
    </ligand>
    <ligandPart>
        <name>Fe</name>
        <dbReference type="ChEBI" id="CHEBI:18248"/>
    </ligandPart>
</feature>
<organism evidence="9 10">
    <name type="scientific">Enhygromyxa salina</name>
    <dbReference type="NCBI Taxonomy" id="215803"/>
    <lineage>
        <taxon>Bacteria</taxon>
        <taxon>Pseudomonadati</taxon>
        <taxon>Myxococcota</taxon>
        <taxon>Polyangia</taxon>
        <taxon>Nannocystales</taxon>
        <taxon>Nannocystaceae</taxon>
        <taxon>Enhygromyxa</taxon>
    </lineage>
</organism>
<reference evidence="9 10" key="1">
    <citation type="submission" date="2018-03" db="EMBL/GenBank/DDBJ databases">
        <title>Draft Genome Sequences of the Obligatory Marine Myxobacteria Enhygromyxa salina SWB007.</title>
        <authorList>
            <person name="Poehlein A."/>
            <person name="Moghaddam J.A."/>
            <person name="Harms H."/>
            <person name="Alanjari M."/>
            <person name="Koenig G.M."/>
            <person name="Daniel R."/>
            <person name="Schaeberle T.F."/>
        </authorList>
    </citation>
    <scope>NUCLEOTIDE SEQUENCE [LARGE SCALE GENOMIC DNA]</scope>
    <source>
        <strain evidence="9 10">SWB007</strain>
    </source>
</reference>
<sequence length="454" mass="51267">MMNTTTYKLGAAPRSLPLLGHVTQLFRQPLELFESVRTHGDVVVIRLGRTPAYVINHPDLIRQVLVQDAKKYNKGVQFERARPYIGNGVLSAGEPLHLRQRRLMQPAFHHAQITRYAEMMRETATAAVQAWSDGQVVAMNETLLLFTLEGLTRTLFSIELDPSLVAEFTRTLPEFLDGLTVRVALPFKFLERLPTPGNRRFDRGRIRLRGIVEQILVEHRARQLDHADLLSTLVHARDEGEGEDEGAAMSDEQLHDEIMTMLLAGTETTANTLSWASYLLSIHPEIQERVHAEICEVVGDRPIAVEDLRKLAFTRHVLAETQRMYPAVWLLSRSPIADVELGGHNIPAGSHVLFCPYALHRDPAVFPDPTRFDPERWQPQQRACSGGSRETFFPFGAGMRGCIGESYALTEMMIFLASLITRWRLRPVPGQVVRPIVKGSLQPNQLAMIVERRT</sequence>
<evidence type="ECO:0000256" key="3">
    <source>
        <dbReference type="ARBA" id="ARBA00022723"/>
    </source>
</evidence>
<dbReference type="GO" id="GO:0016705">
    <property type="term" value="F:oxidoreductase activity, acting on paired donors, with incorporation or reduction of molecular oxygen"/>
    <property type="evidence" value="ECO:0007669"/>
    <property type="project" value="InterPro"/>
</dbReference>
<evidence type="ECO:0000256" key="7">
    <source>
        <dbReference type="PIRSR" id="PIRSR602401-1"/>
    </source>
</evidence>
<comment type="cofactor">
    <cofactor evidence="7">
        <name>heme</name>
        <dbReference type="ChEBI" id="CHEBI:30413"/>
    </cofactor>
</comment>
<dbReference type="EC" id="1.14.13.133" evidence="9"/>
<dbReference type="InterPro" id="IPR036396">
    <property type="entry name" value="Cyt_P450_sf"/>
</dbReference>
<keyword evidence="3 7" id="KW-0479">Metal-binding</keyword>
<evidence type="ECO:0000256" key="1">
    <source>
        <dbReference type="ARBA" id="ARBA00010617"/>
    </source>
</evidence>
<evidence type="ECO:0000256" key="2">
    <source>
        <dbReference type="ARBA" id="ARBA00022617"/>
    </source>
</evidence>
<evidence type="ECO:0000313" key="10">
    <source>
        <dbReference type="Proteomes" id="UP000238823"/>
    </source>
</evidence>
<dbReference type="Gene3D" id="1.10.630.10">
    <property type="entry name" value="Cytochrome P450"/>
    <property type="match status" value="1"/>
</dbReference>
<dbReference type="Proteomes" id="UP000238823">
    <property type="component" value="Unassembled WGS sequence"/>
</dbReference>